<feature type="transmembrane region" description="Helical" evidence="2">
    <location>
        <begin position="129"/>
        <end position="150"/>
    </location>
</feature>
<feature type="coiled-coil region" evidence="1">
    <location>
        <begin position="162"/>
        <end position="189"/>
    </location>
</feature>
<proteinExistence type="predicted"/>
<name>A0A1G6AR59_EUBOX</name>
<gene>
    <name evidence="3" type="ORF">SAMN02910417_00872</name>
</gene>
<keyword evidence="1" id="KW-0175">Coiled coil</keyword>
<evidence type="ECO:0000313" key="4">
    <source>
        <dbReference type="Proteomes" id="UP000199228"/>
    </source>
</evidence>
<protein>
    <submittedName>
        <fullName evidence="3">Uncharacterized protein</fullName>
    </submittedName>
</protein>
<evidence type="ECO:0000256" key="1">
    <source>
        <dbReference type="SAM" id="Coils"/>
    </source>
</evidence>
<keyword evidence="2" id="KW-0812">Transmembrane</keyword>
<organism evidence="3 4">
    <name type="scientific">Eubacterium oxidoreducens</name>
    <dbReference type="NCBI Taxonomy" id="1732"/>
    <lineage>
        <taxon>Bacteria</taxon>
        <taxon>Bacillati</taxon>
        <taxon>Bacillota</taxon>
        <taxon>Clostridia</taxon>
        <taxon>Eubacteriales</taxon>
        <taxon>Eubacteriaceae</taxon>
        <taxon>Eubacterium</taxon>
    </lineage>
</organism>
<dbReference type="OrthoDB" id="2067629at2"/>
<dbReference type="RefSeq" id="WP_090172570.1">
    <property type="nucleotide sequence ID" value="NZ_FMXR01000006.1"/>
</dbReference>
<dbReference type="EMBL" id="FMXR01000006">
    <property type="protein sequence ID" value="SDB10840.1"/>
    <property type="molecule type" value="Genomic_DNA"/>
</dbReference>
<dbReference type="AlphaFoldDB" id="A0A1G6AR59"/>
<keyword evidence="4" id="KW-1185">Reference proteome</keyword>
<evidence type="ECO:0000313" key="3">
    <source>
        <dbReference type="EMBL" id="SDB10840.1"/>
    </source>
</evidence>
<dbReference type="STRING" id="1732.SAMN02910417_00872"/>
<keyword evidence="2" id="KW-0472">Membrane</keyword>
<keyword evidence="2" id="KW-1133">Transmembrane helix</keyword>
<evidence type="ECO:0000256" key="2">
    <source>
        <dbReference type="SAM" id="Phobius"/>
    </source>
</evidence>
<reference evidence="3 4" key="1">
    <citation type="submission" date="2016-10" db="EMBL/GenBank/DDBJ databases">
        <authorList>
            <person name="de Groot N.N."/>
        </authorList>
    </citation>
    <scope>NUCLEOTIDE SEQUENCE [LARGE SCALE GENOMIC DNA]</scope>
    <source>
        <strain evidence="3 4">DSM 3217</strain>
    </source>
</reference>
<sequence length="199" mass="23163">MDGKNGSNGQKLLVNRYEFETQQEYERAKKEQAAAKFIRQKLEFAAPEKVLQIYNKVIDEKMFETPVGLEFLRELQTHLVNDPSVPSERIHNIPVKTKVAEQGESGLEKTLEEKSKKEPPEVRKWHRRFGVVLLLVFILIAMVIAMFAILGTSDSVTILNYKEQIINQYEEWETQLDEREKAIQEYEQKYGIDSSQSQN</sequence>
<dbReference type="Proteomes" id="UP000199228">
    <property type="component" value="Unassembled WGS sequence"/>
</dbReference>
<accession>A0A1G6AR59</accession>